<dbReference type="GO" id="GO:0009229">
    <property type="term" value="P:thiamine diphosphate biosynthetic process"/>
    <property type="evidence" value="ECO:0007669"/>
    <property type="project" value="UniProtKB-UniRule"/>
</dbReference>
<evidence type="ECO:0000256" key="11">
    <source>
        <dbReference type="HAMAP-Rule" id="MF_00228"/>
    </source>
</evidence>
<dbReference type="GO" id="GO:0000287">
    <property type="term" value="F:magnesium ion binding"/>
    <property type="evidence" value="ECO:0007669"/>
    <property type="project" value="UniProtKB-UniRule"/>
</dbReference>
<evidence type="ECO:0000256" key="1">
    <source>
        <dbReference type="ARBA" id="ARBA00001771"/>
    </source>
</evidence>
<dbReference type="AlphaFoldDB" id="A0A923L2Q2"/>
<evidence type="ECO:0000256" key="3">
    <source>
        <dbReference type="ARBA" id="ARBA00004868"/>
    </source>
</evidence>
<organism evidence="12 13">
    <name type="scientific">Ornithinibacillus hominis</name>
    <dbReference type="NCBI Taxonomy" id="2763055"/>
    <lineage>
        <taxon>Bacteria</taxon>
        <taxon>Bacillati</taxon>
        <taxon>Bacillota</taxon>
        <taxon>Bacilli</taxon>
        <taxon>Bacillales</taxon>
        <taxon>Bacillaceae</taxon>
        <taxon>Ornithinibacillus</taxon>
    </lineage>
</organism>
<dbReference type="NCBIfam" id="NF006830">
    <property type="entry name" value="PRK09355.1"/>
    <property type="match status" value="1"/>
</dbReference>
<keyword evidence="9 11" id="KW-0460">Magnesium</keyword>
<dbReference type="PRINTS" id="PR01099">
    <property type="entry name" value="HYETHTZKNASE"/>
</dbReference>
<dbReference type="HAMAP" id="MF_00228">
    <property type="entry name" value="Thz_kinase"/>
    <property type="match status" value="1"/>
</dbReference>
<keyword evidence="8 11" id="KW-0067">ATP-binding</keyword>
<accession>A0A923L2Q2</accession>
<dbReference type="Pfam" id="PF02110">
    <property type="entry name" value="HK"/>
    <property type="match status" value="1"/>
</dbReference>
<name>A0A923L2Q2_9BACI</name>
<protein>
    <recommendedName>
        <fullName evidence="11">Hydroxyethylthiazole kinase</fullName>
        <ecNumber evidence="11">2.7.1.50</ecNumber>
    </recommendedName>
    <alternativeName>
        <fullName evidence="11">4-methyl-5-beta-hydroxyethylthiazole kinase</fullName>
        <shortName evidence="11">TH kinase</shortName>
        <shortName evidence="11">Thz kinase</shortName>
    </alternativeName>
</protein>
<gene>
    <name evidence="11 12" type="primary">thiM</name>
    <name evidence="12" type="ORF">H8S33_00960</name>
</gene>
<evidence type="ECO:0000256" key="4">
    <source>
        <dbReference type="ARBA" id="ARBA00022679"/>
    </source>
</evidence>
<comment type="caution">
    <text evidence="12">The sequence shown here is derived from an EMBL/GenBank/DDBJ whole genome shotgun (WGS) entry which is preliminary data.</text>
</comment>
<dbReference type="SUPFAM" id="SSF53613">
    <property type="entry name" value="Ribokinase-like"/>
    <property type="match status" value="1"/>
</dbReference>
<sequence length="258" mass="26934">MNTQIIDTVRKNKPLIHHLTNQVVMNFTANGLLSFGGAPIMAKAEEEAAAMATIADGVLLNIGTLSANDLQAMIAAGKAANQKGIPVVLDPVGVAATPYRSNAVKQLLEEVQPTVIKGNAGELAHLVNVPWQTKGVDSFGDGNIEEIARKVAKTYQTTAVLTGKRDVISTTESTTINGTGHPLLAKVTGAGCLLGSIIAACLTTDDSPYEQAETAVAFYGLAAEYTASQEQVKASGTFIPHFIDALSMDVTALKGESL</sequence>
<dbReference type="GO" id="GO:0008902">
    <property type="term" value="F:hydroxymethylpyrimidine kinase activity"/>
    <property type="evidence" value="ECO:0007669"/>
    <property type="project" value="TreeGrafter"/>
</dbReference>
<dbReference type="Gene3D" id="3.40.1190.20">
    <property type="match status" value="1"/>
</dbReference>
<keyword evidence="4 11" id="KW-0808">Transferase</keyword>
<dbReference type="GO" id="GO:0005829">
    <property type="term" value="C:cytosol"/>
    <property type="evidence" value="ECO:0007669"/>
    <property type="project" value="TreeGrafter"/>
</dbReference>
<dbReference type="GO" id="GO:0004417">
    <property type="term" value="F:hydroxyethylthiazole kinase activity"/>
    <property type="evidence" value="ECO:0007669"/>
    <property type="project" value="UniProtKB-UniRule"/>
</dbReference>
<dbReference type="GO" id="GO:0009228">
    <property type="term" value="P:thiamine biosynthetic process"/>
    <property type="evidence" value="ECO:0007669"/>
    <property type="project" value="UniProtKB-KW"/>
</dbReference>
<evidence type="ECO:0000313" key="13">
    <source>
        <dbReference type="Proteomes" id="UP000637359"/>
    </source>
</evidence>
<dbReference type="EMBL" id="JACOOL010000001">
    <property type="protein sequence ID" value="MBC5635382.1"/>
    <property type="molecule type" value="Genomic_DNA"/>
</dbReference>
<evidence type="ECO:0000256" key="6">
    <source>
        <dbReference type="ARBA" id="ARBA00022741"/>
    </source>
</evidence>
<dbReference type="InterPro" id="IPR000417">
    <property type="entry name" value="Hyethyz_kinase"/>
</dbReference>
<keyword evidence="5 11" id="KW-0479">Metal-binding</keyword>
<evidence type="ECO:0000256" key="5">
    <source>
        <dbReference type="ARBA" id="ARBA00022723"/>
    </source>
</evidence>
<comment type="pathway">
    <text evidence="3 11">Cofactor biosynthesis; thiamine diphosphate biosynthesis; 4-methyl-5-(2-phosphoethyl)-thiazole from 5-(2-hydroxyethyl)-4-methylthiazole: step 1/1.</text>
</comment>
<reference evidence="12" key="1">
    <citation type="submission" date="2020-08" db="EMBL/GenBank/DDBJ databases">
        <title>Genome public.</title>
        <authorList>
            <person name="Liu C."/>
            <person name="Sun Q."/>
        </authorList>
    </citation>
    <scope>NUCLEOTIDE SEQUENCE</scope>
    <source>
        <strain evidence="12">BX22</strain>
    </source>
</reference>
<feature type="binding site" evidence="11">
    <location>
        <position position="117"/>
    </location>
    <ligand>
        <name>ATP</name>
        <dbReference type="ChEBI" id="CHEBI:30616"/>
    </ligand>
</feature>
<dbReference type="Proteomes" id="UP000637359">
    <property type="component" value="Unassembled WGS sequence"/>
</dbReference>
<comment type="catalytic activity">
    <reaction evidence="1 11">
        <text>5-(2-hydroxyethyl)-4-methylthiazole + ATP = 4-methyl-5-(2-phosphooxyethyl)-thiazole + ADP + H(+)</text>
        <dbReference type="Rhea" id="RHEA:24212"/>
        <dbReference type="ChEBI" id="CHEBI:15378"/>
        <dbReference type="ChEBI" id="CHEBI:17957"/>
        <dbReference type="ChEBI" id="CHEBI:30616"/>
        <dbReference type="ChEBI" id="CHEBI:58296"/>
        <dbReference type="ChEBI" id="CHEBI:456216"/>
        <dbReference type="EC" id="2.7.1.50"/>
    </reaction>
</comment>
<dbReference type="PANTHER" id="PTHR20858">
    <property type="entry name" value="PHOSPHOMETHYLPYRIMIDINE KINASE"/>
    <property type="match status" value="1"/>
</dbReference>
<dbReference type="NCBIfam" id="TIGR00694">
    <property type="entry name" value="thiM"/>
    <property type="match status" value="1"/>
</dbReference>
<feature type="binding site" evidence="11">
    <location>
        <position position="41"/>
    </location>
    <ligand>
        <name>substrate</name>
    </ligand>
</feature>
<dbReference type="EC" id="2.7.1.50" evidence="11"/>
<comment type="similarity">
    <text evidence="11">Belongs to the Thz kinase family.</text>
</comment>
<feature type="binding site" evidence="11">
    <location>
        <position position="189"/>
    </location>
    <ligand>
        <name>substrate</name>
    </ligand>
</feature>
<proteinExistence type="inferred from homology"/>
<keyword evidence="6 11" id="KW-0547">Nucleotide-binding</keyword>
<dbReference type="PIRSF" id="PIRSF000513">
    <property type="entry name" value="Thz_kinase"/>
    <property type="match status" value="1"/>
</dbReference>
<evidence type="ECO:0000256" key="8">
    <source>
        <dbReference type="ARBA" id="ARBA00022840"/>
    </source>
</evidence>
<dbReference type="GO" id="GO:0005524">
    <property type="term" value="F:ATP binding"/>
    <property type="evidence" value="ECO:0007669"/>
    <property type="project" value="UniProtKB-UniRule"/>
</dbReference>
<evidence type="ECO:0000313" key="12">
    <source>
        <dbReference type="EMBL" id="MBC5635382.1"/>
    </source>
</evidence>
<dbReference type="RefSeq" id="WP_186868092.1">
    <property type="nucleotide sequence ID" value="NZ_JACOOL010000001.1"/>
</dbReference>
<dbReference type="PANTHER" id="PTHR20858:SF17">
    <property type="entry name" value="HYDROXYMETHYLPYRIMIDINE_PHOSPHOMETHYLPYRIMIDINE KINASE THI20-RELATED"/>
    <property type="match status" value="1"/>
</dbReference>
<dbReference type="InterPro" id="IPR029056">
    <property type="entry name" value="Ribokinase-like"/>
</dbReference>
<dbReference type="CDD" id="cd01170">
    <property type="entry name" value="THZ_kinase"/>
    <property type="match status" value="1"/>
</dbReference>
<evidence type="ECO:0000256" key="2">
    <source>
        <dbReference type="ARBA" id="ARBA00001946"/>
    </source>
</evidence>
<keyword evidence="10 11" id="KW-0784">Thiamine biosynthesis</keyword>
<evidence type="ECO:0000256" key="9">
    <source>
        <dbReference type="ARBA" id="ARBA00022842"/>
    </source>
</evidence>
<dbReference type="GO" id="GO:0008972">
    <property type="term" value="F:phosphomethylpyrimidine kinase activity"/>
    <property type="evidence" value="ECO:0007669"/>
    <property type="project" value="TreeGrafter"/>
</dbReference>
<keyword evidence="13" id="KW-1185">Reference proteome</keyword>
<comment type="function">
    <text evidence="11">Catalyzes the phosphorylation of the hydroxyl group of 4-methyl-5-beta-hydroxyethylthiazole (THZ).</text>
</comment>
<feature type="binding site" evidence="11">
    <location>
        <position position="162"/>
    </location>
    <ligand>
        <name>ATP</name>
        <dbReference type="ChEBI" id="CHEBI:30616"/>
    </ligand>
</feature>
<comment type="cofactor">
    <cofactor evidence="2 11">
        <name>Mg(2+)</name>
        <dbReference type="ChEBI" id="CHEBI:18420"/>
    </cofactor>
</comment>
<evidence type="ECO:0000256" key="7">
    <source>
        <dbReference type="ARBA" id="ARBA00022777"/>
    </source>
</evidence>
<keyword evidence="7 11" id="KW-0418">Kinase</keyword>
<evidence type="ECO:0000256" key="10">
    <source>
        <dbReference type="ARBA" id="ARBA00022977"/>
    </source>
</evidence>